<evidence type="ECO:0000256" key="1">
    <source>
        <dbReference type="SAM" id="MobiDB-lite"/>
    </source>
</evidence>
<evidence type="ECO:0000313" key="2">
    <source>
        <dbReference type="EMBL" id="CAC5365029.1"/>
    </source>
</evidence>
<dbReference type="Proteomes" id="UP000507470">
    <property type="component" value="Unassembled WGS sequence"/>
</dbReference>
<feature type="compositionally biased region" description="Polar residues" evidence="1">
    <location>
        <begin position="326"/>
        <end position="335"/>
    </location>
</feature>
<dbReference type="SUPFAM" id="SSF57756">
    <property type="entry name" value="Retrovirus zinc finger-like domains"/>
    <property type="match status" value="1"/>
</dbReference>
<dbReference type="Gene3D" id="4.10.60.10">
    <property type="entry name" value="Zinc finger, CCHC-type"/>
    <property type="match status" value="1"/>
</dbReference>
<feature type="region of interest" description="Disordered" evidence="1">
    <location>
        <begin position="326"/>
        <end position="354"/>
    </location>
</feature>
<dbReference type="OrthoDB" id="6052402at2759"/>
<dbReference type="InterPro" id="IPR036514">
    <property type="entry name" value="SGNH_hydro_sf"/>
</dbReference>
<protein>
    <recommendedName>
        <fullName evidence="4">SGNH hydrolase-type esterase domain-containing protein</fullName>
    </recommendedName>
</protein>
<keyword evidence="3" id="KW-1185">Reference proteome</keyword>
<dbReference type="SUPFAM" id="SSF52266">
    <property type="entry name" value="SGNH hydrolase"/>
    <property type="match status" value="1"/>
</dbReference>
<reference evidence="2 3" key="1">
    <citation type="submission" date="2020-06" db="EMBL/GenBank/DDBJ databases">
        <authorList>
            <person name="Li R."/>
            <person name="Bekaert M."/>
        </authorList>
    </citation>
    <scope>NUCLEOTIDE SEQUENCE [LARGE SCALE GENOMIC DNA]</scope>
    <source>
        <strain evidence="3">wild</strain>
    </source>
</reference>
<accession>A0A6J8ACI6</accession>
<dbReference type="EMBL" id="CACVKT020001098">
    <property type="protein sequence ID" value="CAC5365029.1"/>
    <property type="molecule type" value="Genomic_DNA"/>
</dbReference>
<gene>
    <name evidence="2" type="ORF">MCOR_5857</name>
</gene>
<dbReference type="GO" id="GO:0008270">
    <property type="term" value="F:zinc ion binding"/>
    <property type="evidence" value="ECO:0007669"/>
    <property type="project" value="InterPro"/>
</dbReference>
<evidence type="ECO:0000313" key="3">
    <source>
        <dbReference type="Proteomes" id="UP000507470"/>
    </source>
</evidence>
<dbReference type="Gene3D" id="3.40.50.1110">
    <property type="entry name" value="SGNH hydrolase"/>
    <property type="match status" value="1"/>
</dbReference>
<evidence type="ECO:0008006" key="4">
    <source>
        <dbReference type="Google" id="ProtNLM"/>
    </source>
</evidence>
<name>A0A6J8ACI6_MYTCO</name>
<dbReference type="GO" id="GO:0003676">
    <property type="term" value="F:nucleic acid binding"/>
    <property type="evidence" value="ECO:0007669"/>
    <property type="project" value="InterPro"/>
</dbReference>
<sequence length="573" mass="65179">MDLTSTFFKNITSFLGDFSGFKSVSEDFDFLKSSELYNIDDCTDRTLSYVINFKNNVIYNLFKNILFGNYSQEQFEDRGKNGLVYSFDDSEGKVVLHIHESTNTLHIQGKGCIFWFKNTFKIFAEELYNTQRLDDSKIVKFKNSCVHVNNEDNENTISNINQIGSTQNSNVSETNPKVVQYMTSDCVETESKLAHSMTSINTDTVITSTPSRQSPDTNELLLDFNTLSPININHHKSVNLQEEIFELKKTVCHLMNLINNKPIVTDKGTQVTTCDASTQTDDFKITTKPEIKSIGTQIHPNSKDSAMQTSPPEVHSKNVERCIQSTPDVKNISKSHSQEKKGKSHGNGSQHQKIHRNYNNNNILVIGSSLLKSINTKDLNNTSVSTNRGARIVDIINIVKDKDIRQYESIIVHIGGNDISNGATLNLIQENYESLLYLLRSKADMNTNIIVSSVPPRKDVDVEPVNKILIDLCDYYNLQYIDHSKCFYDDYGYVKKTLFQRDGIHLTKIGTMVFLQNIDQYVKILKLSSNNDYCQYCGERGHDLNTCRHGKPVSCFSCKSFGHKEKFCDLYWS</sequence>
<dbReference type="AlphaFoldDB" id="A0A6J8ACI6"/>
<organism evidence="2 3">
    <name type="scientific">Mytilus coruscus</name>
    <name type="common">Sea mussel</name>
    <dbReference type="NCBI Taxonomy" id="42192"/>
    <lineage>
        <taxon>Eukaryota</taxon>
        <taxon>Metazoa</taxon>
        <taxon>Spiralia</taxon>
        <taxon>Lophotrochozoa</taxon>
        <taxon>Mollusca</taxon>
        <taxon>Bivalvia</taxon>
        <taxon>Autobranchia</taxon>
        <taxon>Pteriomorphia</taxon>
        <taxon>Mytilida</taxon>
        <taxon>Mytiloidea</taxon>
        <taxon>Mytilidae</taxon>
        <taxon>Mytilinae</taxon>
        <taxon>Mytilus</taxon>
    </lineage>
</organism>
<proteinExistence type="predicted"/>
<dbReference type="InterPro" id="IPR036875">
    <property type="entry name" value="Znf_CCHC_sf"/>
</dbReference>